<organism evidence="3 4">
    <name type="scientific">Podospora didyma</name>
    <dbReference type="NCBI Taxonomy" id="330526"/>
    <lineage>
        <taxon>Eukaryota</taxon>
        <taxon>Fungi</taxon>
        <taxon>Dikarya</taxon>
        <taxon>Ascomycota</taxon>
        <taxon>Pezizomycotina</taxon>
        <taxon>Sordariomycetes</taxon>
        <taxon>Sordariomycetidae</taxon>
        <taxon>Sordariales</taxon>
        <taxon>Podosporaceae</taxon>
        <taxon>Podospora</taxon>
    </lineage>
</organism>
<feature type="coiled-coil region" evidence="1">
    <location>
        <begin position="150"/>
        <end position="190"/>
    </location>
</feature>
<evidence type="ECO:0000313" key="4">
    <source>
        <dbReference type="Proteomes" id="UP001285441"/>
    </source>
</evidence>
<gene>
    <name evidence="3" type="ORF">B0H63DRAFT_522529</name>
</gene>
<feature type="region of interest" description="Disordered" evidence="2">
    <location>
        <begin position="115"/>
        <end position="145"/>
    </location>
</feature>
<feature type="compositionally biased region" description="Pro residues" evidence="2">
    <location>
        <begin position="122"/>
        <end position="134"/>
    </location>
</feature>
<accession>A0AAE0NPM8</accession>
<protein>
    <submittedName>
        <fullName evidence="3">Uncharacterized protein</fullName>
    </submittedName>
</protein>
<comment type="caution">
    <text evidence="3">The sequence shown here is derived from an EMBL/GenBank/DDBJ whole genome shotgun (WGS) entry which is preliminary data.</text>
</comment>
<evidence type="ECO:0000256" key="2">
    <source>
        <dbReference type="SAM" id="MobiDB-lite"/>
    </source>
</evidence>
<sequence>MKPRGEPGEEDHSAAELGATGIYAVVPRAELDVKEPSTAELDTHDPDTAKFDEKDLGTGPPYEIDSDPRQNLTPLELPAEIANATAAPTSTLPLEIAPSTTSPVRDTAGVILVPAEPTPVTQTPPPQEPIPRPSALPNFTQAARPDVGTLEALRARQADLERERQRLLRLQEIEQEQARLEQQISQFGSSSGKFSPPR</sequence>
<keyword evidence="4" id="KW-1185">Reference proteome</keyword>
<dbReference type="AlphaFoldDB" id="A0AAE0NPM8"/>
<reference evidence="3" key="2">
    <citation type="submission" date="2023-06" db="EMBL/GenBank/DDBJ databases">
        <authorList>
            <consortium name="Lawrence Berkeley National Laboratory"/>
            <person name="Haridas S."/>
            <person name="Hensen N."/>
            <person name="Bonometti L."/>
            <person name="Westerberg I."/>
            <person name="Brannstrom I.O."/>
            <person name="Guillou S."/>
            <person name="Cros-Aarteil S."/>
            <person name="Calhoun S."/>
            <person name="Kuo A."/>
            <person name="Mondo S."/>
            <person name="Pangilinan J."/>
            <person name="Riley R."/>
            <person name="LaButti K."/>
            <person name="Andreopoulos B."/>
            <person name="Lipzen A."/>
            <person name="Chen C."/>
            <person name="Yanf M."/>
            <person name="Daum C."/>
            <person name="Ng V."/>
            <person name="Clum A."/>
            <person name="Steindorff A."/>
            <person name="Ohm R."/>
            <person name="Martin F."/>
            <person name="Silar P."/>
            <person name="Natvig D."/>
            <person name="Lalanne C."/>
            <person name="Gautier V."/>
            <person name="Ament-velasquez S.L."/>
            <person name="Kruys A."/>
            <person name="Hutchinson M.I."/>
            <person name="Powell A.J."/>
            <person name="Barry K."/>
            <person name="Miller A.N."/>
            <person name="Grigoriev I.V."/>
            <person name="Debuchy R."/>
            <person name="Gladieux P."/>
            <person name="Thoren M.H."/>
            <person name="Johannesson H."/>
        </authorList>
    </citation>
    <scope>NUCLEOTIDE SEQUENCE</scope>
    <source>
        <strain evidence="3">CBS 232.78</strain>
    </source>
</reference>
<reference evidence="3" key="1">
    <citation type="journal article" date="2023" name="Mol. Phylogenet. Evol.">
        <title>Genome-scale phylogeny and comparative genomics of the fungal order Sordariales.</title>
        <authorList>
            <person name="Hensen N."/>
            <person name="Bonometti L."/>
            <person name="Westerberg I."/>
            <person name="Brannstrom I.O."/>
            <person name="Guillou S."/>
            <person name="Cros-Aarteil S."/>
            <person name="Calhoun S."/>
            <person name="Haridas S."/>
            <person name="Kuo A."/>
            <person name="Mondo S."/>
            <person name="Pangilinan J."/>
            <person name="Riley R."/>
            <person name="LaButti K."/>
            <person name="Andreopoulos B."/>
            <person name="Lipzen A."/>
            <person name="Chen C."/>
            <person name="Yan M."/>
            <person name="Daum C."/>
            <person name="Ng V."/>
            <person name="Clum A."/>
            <person name="Steindorff A."/>
            <person name="Ohm R.A."/>
            <person name="Martin F."/>
            <person name="Silar P."/>
            <person name="Natvig D.O."/>
            <person name="Lalanne C."/>
            <person name="Gautier V."/>
            <person name="Ament-Velasquez S.L."/>
            <person name="Kruys A."/>
            <person name="Hutchinson M.I."/>
            <person name="Powell A.J."/>
            <person name="Barry K."/>
            <person name="Miller A.N."/>
            <person name="Grigoriev I.V."/>
            <person name="Debuchy R."/>
            <person name="Gladieux P."/>
            <person name="Hiltunen Thoren M."/>
            <person name="Johannesson H."/>
        </authorList>
    </citation>
    <scope>NUCLEOTIDE SEQUENCE</scope>
    <source>
        <strain evidence="3">CBS 232.78</strain>
    </source>
</reference>
<evidence type="ECO:0000256" key="1">
    <source>
        <dbReference type="SAM" id="Coils"/>
    </source>
</evidence>
<feature type="region of interest" description="Disordered" evidence="2">
    <location>
        <begin position="1"/>
        <end position="20"/>
    </location>
</feature>
<proteinExistence type="predicted"/>
<keyword evidence="1" id="KW-0175">Coiled coil</keyword>
<dbReference type="Proteomes" id="UP001285441">
    <property type="component" value="Unassembled WGS sequence"/>
</dbReference>
<feature type="compositionally biased region" description="Basic and acidic residues" evidence="2">
    <location>
        <begin position="1"/>
        <end position="14"/>
    </location>
</feature>
<feature type="compositionally biased region" description="Basic and acidic residues" evidence="2">
    <location>
        <begin position="29"/>
        <end position="56"/>
    </location>
</feature>
<feature type="region of interest" description="Disordered" evidence="2">
    <location>
        <begin position="29"/>
        <end position="71"/>
    </location>
</feature>
<name>A0AAE0NPM8_9PEZI</name>
<evidence type="ECO:0000313" key="3">
    <source>
        <dbReference type="EMBL" id="KAK3385185.1"/>
    </source>
</evidence>
<dbReference type="EMBL" id="JAULSW010000004">
    <property type="protein sequence ID" value="KAK3385185.1"/>
    <property type="molecule type" value="Genomic_DNA"/>
</dbReference>